<reference evidence="1" key="2">
    <citation type="submission" date="2020-09" db="EMBL/GenBank/DDBJ databases">
        <authorList>
            <person name="Sun Q."/>
            <person name="Zhou Y."/>
        </authorList>
    </citation>
    <scope>NUCLEOTIDE SEQUENCE</scope>
    <source>
        <strain evidence="1">CGMCC 4.7368</strain>
    </source>
</reference>
<keyword evidence="2" id="KW-1185">Reference proteome</keyword>
<dbReference type="Proteomes" id="UP000646523">
    <property type="component" value="Unassembled WGS sequence"/>
</dbReference>
<name>A0A917YTH3_9ACTN</name>
<comment type="caution">
    <text evidence="1">The sequence shown here is derived from an EMBL/GenBank/DDBJ whole genome shotgun (WGS) entry which is preliminary data.</text>
</comment>
<dbReference type="InterPro" id="IPR014746">
    <property type="entry name" value="Gln_synth/guanido_kin_cat_dom"/>
</dbReference>
<dbReference type="SUPFAM" id="SSF55931">
    <property type="entry name" value="Glutamine synthetase/guanido kinase"/>
    <property type="match status" value="1"/>
</dbReference>
<gene>
    <name evidence="1" type="ORF">GCM10012289_18700</name>
</gene>
<dbReference type="AlphaFoldDB" id="A0A917YTH3"/>
<dbReference type="EMBL" id="BMNH01000003">
    <property type="protein sequence ID" value="GGO65901.1"/>
    <property type="molecule type" value="Genomic_DNA"/>
</dbReference>
<dbReference type="RefSeq" id="WP_189123572.1">
    <property type="nucleotide sequence ID" value="NZ_BMNH01000003.1"/>
</dbReference>
<evidence type="ECO:0000313" key="1">
    <source>
        <dbReference type="EMBL" id="GGO65901.1"/>
    </source>
</evidence>
<dbReference type="Gene3D" id="3.30.590.20">
    <property type="match status" value="1"/>
</dbReference>
<accession>A0A917YTH3</accession>
<evidence type="ECO:0000313" key="2">
    <source>
        <dbReference type="Proteomes" id="UP000646523"/>
    </source>
</evidence>
<organism evidence="1 2">
    <name type="scientific">Nonomuraea cavernae</name>
    <dbReference type="NCBI Taxonomy" id="2045107"/>
    <lineage>
        <taxon>Bacteria</taxon>
        <taxon>Bacillati</taxon>
        <taxon>Actinomycetota</taxon>
        <taxon>Actinomycetes</taxon>
        <taxon>Streptosporangiales</taxon>
        <taxon>Streptosporangiaceae</taxon>
        <taxon>Nonomuraea</taxon>
    </lineage>
</organism>
<proteinExistence type="predicted"/>
<protein>
    <submittedName>
        <fullName evidence="1">Uncharacterized protein</fullName>
    </submittedName>
</protein>
<reference evidence="1" key="1">
    <citation type="journal article" date="2014" name="Int. J. Syst. Evol. Microbiol.">
        <title>Complete genome sequence of Corynebacterium casei LMG S-19264T (=DSM 44701T), isolated from a smear-ripened cheese.</title>
        <authorList>
            <consortium name="US DOE Joint Genome Institute (JGI-PGF)"/>
            <person name="Walter F."/>
            <person name="Albersmeier A."/>
            <person name="Kalinowski J."/>
            <person name="Ruckert C."/>
        </authorList>
    </citation>
    <scope>NUCLEOTIDE SEQUENCE</scope>
    <source>
        <strain evidence="1">CGMCC 4.7368</strain>
    </source>
</reference>
<sequence>MLVSLVRVGASRQSVAKAVVLTGADHRRVVAEVRLPTPPVNLAPAVLEPDARQAGLIRAGLDGVWLGTHSAREEVFSYLGAVLAALANTAREHGATVAAPGIQLGTTPAVAAGDVHALRTVDTTEQEVLTNLLRRHSPVLIALAGRATIGPTQDRIGSRWLADSREHLATRYLASADPRHLHHVKADLRRRDGIADLTRMDVAPRATEPAEVLVRCLDGQVSLADLRAHAVLLAALALHARRLVKTGRREGNVPQTLIEGNRARAITHGLRARFTEEADRRPVQATRAARRLLEGLLPVLSLLEATAEELIPVLAPLELPEVGLPPLRTQDLMAGMTRQGEQALARQAEYELCDPRPGGGLLHWLRTTHPGRTELVLDKWRTALADGGARRKKGGK</sequence>
<dbReference type="GO" id="GO:0003824">
    <property type="term" value="F:catalytic activity"/>
    <property type="evidence" value="ECO:0007669"/>
    <property type="project" value="InterPro"/>
</dbReference>